<keyword evidence="1" id="KW-0378">Hydrolase</keyword>
<accession>A0A4R5DSR4</accession>
<gene>
    <name evidence="4" type="ORF">E0F88_05770</name>
</gene>
<dbReference type="GO" id="GO:0016788">
    <property type="term" value="F:hydrolase activity, acting on ester bonds"/>
    <property type="evidence" value="ECO:0007669"/>
    <property type="project" value="UniProtKB-ARBA"/>
</dbReference>
<evidence type="ECO:0000313" key="4">
    <source>
        <dbReference type="EMBL" id="TDE17399.1"/>
    </source>
</evidence>
<dbReference type="InterPro" id="IPR005181">
    <property type="entry name" value="SASA"/>
</dbReference>
<dbReference type="EMBL" id="SMFL01000002">
    <property type="protein sequence ID" value="TDE17399.1"/>
    <property type="molecule type" value="Genomic_DNA"/>
</dbReference>
<dbReference type="InterPro" id="IPR003961">
    <property type="entry name" value="FN3_dom"/>
</dbReference>
<dbReference type="InterPro" id="IPR036514">
    <property type="entry name" value="SGNH_hydro_sf"/>
</dbReference>
<dbReference type="SUPFAM" id="SSF52266">
    <property type="entry name" value="SGNH hydrolase"/>
    <property type="match status" value="1"/>
</dbReference>
<evidence type="ECO:0000313" key="5">
    <source>
        <dbReference type="Proteomes" id="UP000294850"/>
    </source>
</evidence>
<comment type="caution">
    <text evidence="4">The sequence shown here is derived from an EMBL/GenBank/DDBJ whole genome shotgun (WGS) entry which is preliminary data.</text>
</comment>
<organism evidence="4 5">
    <name type="scientific">Dyadobacter psychrotolerans</name>
    <dbReference type="NCBI Taxonomy" id="2541721"/>
    <lineage>
        <taxon>Bacteria</taxon>
        <taxon>Pseudomonadati</taxon>
        <taxon>Bacteroidota</taxon>
        <taxon>Cytophagia</taxon>
        <taxon>Cytophagales</taxon>
        <taxon>Spirosomataceae</taxon>
        <taxon>Dyadobacter</taxon>
    </lineage>
</organism>
<dbReference type="OrthoDB" id="926075at2"/>
<protein>
    <submittedName>
        <fullName evidence="4">T9SS type A sorting domain-containing protein</fullName>
    </submittedName>
</protein>
<dbReference type="Proteomes" id="UP000294850">
    <property type="component" value="Unassembled WGS sequence"/>
</dbReference>
<dbReference type="InterPro" id="IPR026444">
    <property type="entry name" value="Secre_tail"/>
</dbReference>
<evidence type="ECO:0000259" key="3">
    <source>
        <dbReference type="Pfam" id="PF18962"/>
    </source>
</evidence>
<keyword evidence="5" id="KW-1185">Reference proteome</keyword>
<dbReference type="RefSeq" id="WP_131957265.1">
    <property type="nucleotide sequence ID" value="NZ_SMFL01000002.1"/>
</dbReference>
<proteinExistence type="predicted"/>
<dbReference type="InterPro" id="IPR013783">
    <property type="entry name" value="Ig-like_fold"/>
</dbReference>
<dbReference type="CDD" id="cd00063">
    <property type="entry name" value="FN3"/>
    <property type="match status" value="1"/>
</dbReference>
<sequence length="671" mass="75722">MKKNFYPKVVHKIYFTLALLVFISIQSRSQQLGSFLFSKLPQDYQLYPRNEQSEAFIPIAGRTETAGYKYVSVQVFRNQTLLTYLRGELKYDSKGVGTFAIETKIKAELAEYSFKVYAMSTDSALLVHRQNVVSGDAYILTGQSNSTGFFNENQTNEYCRSFGKITETLNTERYNPADTLWALSNQPKVGVGPMGFEIQKQLIAKSGVPNCLINGGFHWSSAWNHAQRTEANPADLNNGYGRMLYRVQKAGLTSSVKAFIFRQGESEAYNEGFDWELNFKKMYANLKLDLPNLKKLYVFQIDVIYFPTPVGAIVRDYQRRLPQLFPDIRSISTVGTQGFDGLHYAHEGYVQNGLELSRLIARDFYQLKDTINIDSPSLKKAFYKNDERKQLILLFDEGQQIVYPEMYRPKENVILDIKDLFLLNGQAGTVRSGKAENNKIILELNGTQNANTLNYLPDYLPEGNIYYPFTGPFITNKLGMRAFSFYQAPIGTALQTPKLNAAPGTELSITLSWTKIPDAAGYVLERKRADETTYKLLARLNSSSTNYQDLTAIGSGKVDYRLKAINDLSESADFGFAQADAPIVLAIQAEPVEIFNVFPNPVSKNQKIFVRFKTALSGSVSLINAMGQIISHQVIEHKTEATFNSTSFTSGFYFIKFRGENSGFTRKILVQ</sequence>
<reference evidence="4 5" key="1">
    <citation type="submission" date="2019-03" db="EMBL/GenBank/DDBJ databases">
        <title>Dyadobacter AR-3-6 sp. nov., isolated from arctic soil.</title>
        <authorList>
            <person name="Chaudhary D.K."/>
        </authorList>
    </citation>
    <scope>NUCLEOTIDE SEQUENCE [LARGE SCALE GENOMIC DNA]</scope>
    <source>
        <strain evidence="4 5">AR-3-6</strain>
    </source>
</reference>
<feature type="domain" description="Secretion system C-terminal sorting" evidence="3">
    <location>
        <begin position="597"/>
        <end position="670"/>
    </location>
</feature>
<feature type="domain" description="Sialate O-acetylesterase" evidence="2">
    <location>
        <begin position="136"/>
        <end position="358"/>
    </location>
</feature>
<evidence type="ECO:0000259" key="2">
    <source>
        <dbReference type="Pfam" id="PF03629"/>
    </source>
</evidence>
<evidence type="ECO:0000256" key="1">
    <source>
        <dbReference type="ARBA" id="ARBA00022801"/>
    </source>
</evidence>
<dbReference type="Gene3D" id="3.40.50.1110">
    <property type="entry name" value="SGNH hydrolase"/>
    <property type="match status" value="1"/>
</dbReference>
<dbReference type="AlphaFoldDB" id="A0A4R5DSR4"/>
<dbReference type="Pfam" id="PF18962">
    <property type="entry name" value="Por_Secre_tail"/>
    <property type="match status" value="1"/>
</dbReference>
<dbReference type="Gene3D" id="2.60.40.10">
    <property type="entry name" value="Immunoglobulins"/>
    <property type="match status" value="1"/>
</dbReference>
<dbReference type="NCBIfam" id="TIGR04183">
    <property type="entry name" value="Por_Secre_tail"/>
    <property type="match status" value="1"/>
</dbReference>
<name>A0A4R5DSR4_9BACT</name>
<dbReference type="Pfam" id="PF03629">
    <property type="entry name" value="SASA"/>
    <property type="match status" value="1"/>
</dbReference>